<sequence length="196" mass="21893">MGNMFKSLKLAVVGALAALTITTMATAQILTVDDERVEREAAAYKDFNLQTAELRQNILQLRQFITRGGVVEQQLADLEKRKAIIGNDKYEEEKRKLESQYVQAQQALSQLEYTFDKLRQEAMVQVERARQPVIRSLLSDRKAQIIMLKRLVLGSAAGIDVTTEFIEKLDAELPTVSLNMPQKADEAAPAANGEGQ</sequence>
<evidence type="ECO:0000313" key="4">
    <source>
        <dbReference type="Proteomes" id="UP001595776"/>
    </source>
</evidence>
<dbReference type="Gene3D" id="3.30.910.20">
    <property type="entry name" value="Skp domain"/>
    <property type="match status" value="1"/>
</dbReference>
<dbReference type="SUPFAM" id="SSF111384">
    <property type="entry name" value="OmpH-like"/>
    <property type="match status" value="1"/>
</dbReference>
<feature type="signal peptide" evidence="2">
    <location>
        <begin position="1"/>
        <end position="27"/>
    </location>
</feature>
<feature type="chain" id="PRO_5045966845" evidence="2">
    <location>
        <begin position="28"/>
        <end position="196"/>
    </location>
</feature>
<keyword evidence="2" id="KW-0732">Signal</keyword>
<keyword evidence="4" id="KW-1185">Reference proteome</keyword>
<dbReference type="Proteomes" id="UP001595776">
    <property type="component" value="Unassembled WGS sequence"/>
</dbReference>
<organism evidence="3 4">
    <name type="scientific">Kordiimonas lipolytica</name>
    <dbReference type="NCBI Taxonomy" id="1662421"/>
    <lineage>
        <taxon>Bacteria</taxon>
        <taxon>Pseudomonadati</taxon>
        <taxon>Pseudomonadota</taxon>
        <taxon>Alphaproteobacteria</taxon>
        <taxon>Kordiimonadales</taxon>
        <taxon>Kordiimonadaceae</taxon>
        <taxon>Kordiimonas</taxon>
    </lineage>
</organism>
<accession>A0ABV8UAG7</accession>
<dbReference type="RefSeq" id="WP_068149304.1">
    <property type="nucleotide sequence ID" value="NZ_JBHSCR010000004.1"/>
</dbReference>
<evidence type="ECO:0000313" key="3">
    <source>
        <dbReference type="EMBL" id="MFC4347665.1"/>
    </source>
</evidence>
<proteinExistence type="predicted"/>
<dbReference type="InterPro" id="IPR024930">
    <property type="entry name" value="Skp_dom_sf"/>
</dbReference>
<gene>
    <name evidence="3" type="ORF">ACFO5Q_07375</name>
</gene>
<feature type="coiled-coil region" evidence="1">
    <location>
        <begin position="80"/>
        <end position="121"/>
    </location>
</feature>
<evidence type="ECO:0000256" key="2">
    <source>
        <dbReference type="SAM" id="SignalP"/>
    </source>
</evidence>
<comment type="caution">
    <text evidence="3">The sequence shown here is derived from an EMBL/GenBank/DDBJ whole genome shotgun (WGS) entry which is preliminary data.</text>
</comment>
<keyword evidence="1" id="KW-0175">Coiled coil</keyword>
<reference evidence="4" key="1">
    <citation type="journal article" date="2019" name="Int. J. Syst. Evol. Microbiol.">
        <title>The Global Catalogue of Microorganisms (GCM) 10K type strain sequencing project: providing services to taxonomists for standard genome sequencing and annotation.</title>
        <authorList>
            <consortium name="The Broad Institute Genomics Platform"/>
            <consortium name="The Broad Institute Genome Sequencing Center for Infectious Disease"/>
            <person name="Wu L."/>
            <person name="Ma J."/>
        </authorList>
    </citation>
    <scope>NUCLEOTIDE SEQUENCE [LARGE SCALE GENOMIC DNA]</scope>
    <source>
        <strain evidence="4">CGMCC 1.15304</strain>
    </source>
</reference>
<protein>
    <submittedName>
        <fullName evidence="3">OmpH family outer membrane protein</fullName>
    </submittedName>
</protein>
<evidence type="ECO:0000256" key="1">
    <source>
        <dbReference type="SAM" id="Coils"/>
    </source>
</evidence>
<name>A0ABV8UAG7_9PROT</name>
<dbReference type="EMBL" id="JBHSCR010000004">
    <property type="protein sequence ID" value="MFC4347665.1"/>
    <property type="molecule type" value="Genomic_DNA"/>
</dbReference>